<name>A0A6G0ZI51_APHCR</name>
<dbReference type="EMBL" id="VUJU01000434">
    <property type="protein sequence ID" value="KAF0770447.1"/>
    <property type="molecule type" value="Genomic_DNA"/>
</dbReference>
<feature type="chain" id="PRO_5026300967" evidence="4">
    <location>
        <begin position="18"/>
        <end position="266"/>
    </location>
</feature>
<comment type="caution">
    <text evidence="5">The sequence shown here is derived from an EMBL/GenBank/DDBJ whole genome shotgun (WGS) entry which is preliminary data.</text>
</comment>
<sequence>MCLWKLLLLGWTRPKSSDSGDCKGGADLRRQHTSSDDDMSDSGISSGEFSLENVCEDSCGPCTVPQPAPTLQAHAALNLPAHEENRQVDVLNAEVLRACRAGDFNFLGFIAGTDINRLQAEDSRGAMGSHYAARNGQLSVLRFLKIHGIRNLNKKSSVGYTALHEASINGHVPCVEWLIRYSGCKPTEKAVDGCNVLHLASKIANIVDPMLINKTHLKSKSIKIIFILDTFYLRSMHIRRSNKMFEEIKTPDTNHFRTFRENIGKY</sequence>
<reference evidence="5 6" key="1">
    <citation type="submission" date="2019-08" db="EMBL/GenBank/DDBJ databases">
        <title>Whole genome of Aphis craccivora.</title>
        <authorList>
            <person name="Voronova N.V."/>
            <person name="Shulinski R.S."/>
            <person name="Bandarenka Y.V."/>
            <person name="Zhorov D.G."/>
            <person name="Warner D."/>
        </authorList>
    </citation>
    <scope>NUCLEOTIDE SEQUENCE [LARGE SCALE GENOMIC DNA]</scope>
    <source>
        <strain evidence="5">180601</strain>
        <tissue evidence="5">Whole Body</tissue>
    </source>
</reference>
<dbReference type="Pfam" id="PF12796">
    <property type="entry name" value="Ank_2"/>
    <property type="match status" value="1"/>
</dbReference>
<dbReference type="SMART" id="SM00248">
    <property type="entry name" value="ANK"/>
    <property type="match status" value="2"/>
</dbReference>
<dbReference type="InterPro" id="IPR036770">
    <property type="entry name" value="Ankyrin_rpt-contain_sf"/>
</dbReference>
<dbReference type="InterPro" id="IPR002110">
    <property type="entry name" value="Ankyrin_rpt"/>
</dbReference>
<proteinExistence type="predicted"/>
<dbReference type="Gene3D" id="1.25.40.20">
    <property type="entry name" value="Ankyrin repeat-containing domain"/>
    <property type="match status" value="1"/>
</dbReference>
<organism evidence="5 6">
    <name type="scientific">Aphis craccivora</name>
    <name type="common">Cowpea aphid</name>
    <dbReference type="NCBI Taxonomy" id="307492"/>
    <lineage>
        <taxon>Eukaryota</taxon>
        <taxon>Metazoa</taxon>
        <taxon>Ecdysozoa</taxon>
        <taxon>Arthropoda</taxon>
        <taxon>Hexapoda</taxon>
        <taxon>Insecta</taxon>
        <taxon>Pterygota</taxon>
        <taxon>Neoptera</taxon>
        <taxon>Paraneoptera</taxon>
        <taxon>Hemiptera</taxon>
        <taxon>Sternorrhyncha</taxon>
        <taxon>Aphidomorpha</taxon>
        <taxon>Aphidoidea</taxon>
        <taxon>Aphididae</taxon>
        <taxon>Aphidini</taxon>
        <taxon>Aphis</taxon>
        <taxon>Aphis</taxon>
    </lineage>
</organism>
<evidence type="ECO:0000256" key="1">
    <source>
        <dbReference type="ARBA" id="ARBA00022737"/>
    </source>
</evidence>
<keyword evidence="6" id="KW-1185">Reference proteome</keyword>
<evidence type="ECO:0000256" key="3">
    <source>
        <dbReference type="SAM" id="MobiDB-lite"/>
    </source>
</evidence>
<dbReference type="InterPro" id="IPR050745">
    <property type="entry name" value="Multifunctional_regulatory"/>
</dbReference>
<gene>
    <name evidence="5" type="ORF">FWK35_00008793</name>
</gene>
<keyword evidence="2" id="KW-0040">ANK repeat</keyword>
<evidence type="ECO:0000256" key="2">
    <source>
        <dbReference type="ARBA" id="ARBA00023043"/>
    </source>
</evidence>
<dbReference type="AlphaFoldDB" id="A0A6G0ZI51"/>
<keyword evidence="4" id="KW-0732">Signal</keyword>
<feature type="signal peptide" evidence="4">
    <location>
        <begin position="1"/>
        <end position="17"/>
    </location>
</feature>
<evidence type="ECO:0000256" key="4">
    <source>
        <dbReference type="SAM" id="SignalP"/>
    </source>
</evidence>
<feature type="compositionally biased region" description="Basic and acidic residues" evidence="3">
    <location>
        <begin position="15"/>
        <end position="35"/>
    </location>
</feature>
<feature type="region of interest" description="Disordered" evidence="3">
    <location>
        <begin position="15"/>
        <end position="43"/>
    </location>
</feature>
<keyword evidence="1" id="KW-0677">Repeat</keyword>
<dbReference type="OrthoDB" id="9995210at2759"/>
<evidence type="ECO:0000313" key="5">
    <source>
        <dbReference type="EMBL" id="KAF0770447.1"/>
    </source>
</evidence>
<evidence type="ECO:0000313" key="6">
    <source>
        <dbReference type="Proteomes" id="UP000478052"/>
    </source>
</evidence>
<dbReference type="SUPFAM" id="SSF48403">
    <property type="entry name" value="Ankyrin repeat"/>
    <property type="match status" value="1"/>
</dbReference>
<dbReference type="PANTHER" id="PTHR24189">
    <property type="entry name" value="MYOTROPHIN"/>
    <property type="match status" value="1"/>
</dbReference>
<accession>A0A6G0ZI51</accession>
<dbReference type="Proteomes" id="UP000478052">
    <property type="component" value="Unassembled WGS sequence"/>
</dbReference>
<protein>
    <submittedName>
        <fullName evidence="5">ANK REP REGION domain-containing protein</fullName>
    </submittedName>
</protein>